<dbReference type="CDD" id="cd12148">
    <property type="entry name" value="fungal_TF_MHR"/>
    <property type="match status" value="1"/>
</dbReference>
<dbReference type="GO" id="GO:0006351">
    <property type="term" value="P:DNA-templated transcription"/>
    <property type="evidence" value="ECO:0007669"/>
    <property type="project" value="InterPro"/>
</dbReference>
<keyword evidence="3" id="KW-0805">Transcription regulation</keyword>
<dbReference type="GO" id="GO:0008270">
    <property type="term" value="F:zinc ion binding"/>
    <property type="evidence" value="ECO:0007669"/>
    <property type="project" value="InterPro"/>
</dbReference>
<dbReference type="SMART" id="SM00906">
    <property type="entry name" value="Fungal_trans"/>
    <property type="match status" value="1"/>
</dbReference>
<evidence type="ECO:0000259" key="6">
    <source>
        <dbReference type="SMART" id="SM00906"/>
    </source>
</evidence>
<proteinExistence type="predicted"/>
<keyword evidence="5" id="KW-0539">Nucleus</keyword>
<dbReference type="GO" id="GO:0003677">
    <property type="term" value="F:DNA binding"/>
    <property type="evidence" value="ECO:0007669"/>
    <property type="project" value="InterPro"/>
</dbReference>
<dbReference type="Pfam" id="PF04082">
    <property type="entry name" value="Fungal_trans"/>
    <property type="match status" value="1"/>
</dbReference>
<dbReference type="OrthoDB" id="39175at2759"/>
<dbReference type="InterPro" id="IPR007219">
    <property type="entry name" value="XnlR_reg_dom"/>
</dbReference>
<dbReference type="AlphaFoldDB" id="A0A1Y1WLV0"/>
<dbReference type="PANTHER" id="PTHR47338">
    <property type="entry name" value="ZN(II)2CYS6 TRANSCRIPTION FACTOR (EUROFUNG)-RELATED"/>
    <property type="match status" value="1"/>
</dbReference>
<dbReference type="PANTHER" id="PTHR47338:SF5">
    <property type="entry name" value="ZN(II)2CYS6 TRANSCRIPTION FACTOR (EUROFUNG)"/>
    <property type="match status" value="1"/>
</dbReference>
<evidence type="ECO:0000256" key="1">
    <source>
        <dbReference type="ARBA" id="ARBA00004123"/>
    </source>
</evidence>
<dbReference type="InterPro" id="IPR050815">
    <property type="entry name" value="TF_fung"/>
</dbReference>
<evidence type="ECO:0000256" key="5">
    <source>
        <dbReference type="ARBA" id="ARBA00023242"/>
    </source>
</evidence>
<name>A0A1Y1WLV0_9FUNG</name>
<comment type="caution">
    <text evidence="7">The sequence shown here is derived from an EMBL/GenBank/DDBJ whole genome shotgun (WGS) entry which is preliminary data.</text>
</comment>
<feature type="domain" description="Xylanolytic transcriptional activator regulatory" evidence="6">
    <location>
        <begin position="70"/>
        <end position="151"/>
    </location>
</feature>
<evidence type="ECO:0000256" key="2">
    <source>
        <dbReference type="ARBA" id="ARBA00022723"/>
    </source>
</evidence>
<dbReference type="RefSeq" id="XP_040747750.1">
    <property type="nucleotide sequence ID" value="XM_040883953.1"/>
</dbReference>
<reference evidence="7 8" key="1">
    <citation type="submission" date="2016-07" db="EMBL/GenBank/DDBJ databases">
        <title>Pervasive Adenine N6-methylation of Active Genes in Fungi.</title>
        <authorList>
            <consortium name="DOE Joint Genome Institute"/>
            <person name="Mondo S.J."/>
            <person name="Dannebaum R.O."/>
            <person name="Kuo R.C."/>
            <person name="Labutti K."/>
            <person name="Haridas S."/>
            <person name="Kuo A."/>
            <person name="Salamov A."/>
            <person name="Ahrendt S.R."/>
            <person name="Lipzen A."/>
            <person name="Sullivan W."/>
            <person name="Andreopoulos W.B."/>
            <person name="Clum A."/>
            <person name="Lindquist E."/>
            <person name="Daum C."/>
            <person name="Ramamoorthy G.K."/>
            <person name="Gryganskyi A."/>
            <person name="Culley D."/>
            <person name="Magnuson J.K."/>
            <person name="James T.Y."/>
            <person name="O'Malley M.A."/>
            <person name="Stajich J.E."/>
            <person name="Spatafora J.W."/>
            <person name="Visel A."/>
            <person name="Grigoriev I.V."/>
        </authorList>
    </citation>
    <scope>NUCLEOTIDE SEQUENCE [LARGE SCALE GENOMIC DNA]</scope>
    <source>
        <strain evidence="7 8">ATCC 12442</strain>
    </source>
</reference>
<accession>A0A1Y1WLV0</accession>
<keyword evidence="4" id="KW-0804">Transcription</keyword>
<evidence type="ECO:0000256" key="4">
    <source>
        <dbReference type="ARBA" id="ARBA00023163"/>
    </source>
</evidence>
<dbReference type="GO" id="GO:0005634">
    <property type="term" value="C:nucleus"/>
    <property type="evidence" value="ECO:0007669"/>
    <property type="project" value="UniProtKB-SubCell"/>
</dbReference>
<dbReference type="GO" id="GO:0000981">
    <property type="term" value="F:DNA-binding transcription factor activity, RNA polymerase II-specific"/>
    <property type="evidence" value="ECO:0007669"/>
    <property type="project" value="InterPro"/>
</dbReference>
<evidence type="ECO:0000256" key="3">
    <source>
        <dbReference type="ARBA" id="ARBA00023015"/>
    </source>
</evidence>
<keyword evidence="2" id="KW-0479">Metal-binding</keyword>
<evidence type="ECO:0000313" key="8">
    <source>
        <dbReference type="Proteomes" id="UP000193922"/>
    </source>
</evidence>
<gene>
    <name evidence="7" type="ORF">DL89DRAFT_18549</name>
</gene>
<keyword evidence="8" id="KW-1185">Reference proteome</keyword>
<dbReference type="GeneID" id="63800601"/>
<protein>
    <recommendedName>
        <fullName evidence="6">Xylanolytic transcriptional activator regulatory domain-containing protein</fullName>
    </recommendedName>
</protein>
<evidence type="ECO:0000313" key="7">
    <source>
        <dbReference type="EMBL" id="ORX74539.1"/>
    </source>
</evidence>
<dbReference type="EMBL" id="MCFD01000001">
    <property type="protein sequence ID" value="ORX74539.1"/>
    <property type="molecule type" value="Genomic_DNA"/>
</dbReference>
<dbReference type="Proteomes" id="UP000193922">
    <property type="component" value="Unassembled WGS sequence"/>
</dbReference>
<organism evidence="7 8">
    <name type="scientific">Linderina pennispora</name>
    <dbReference type="NCBI Taxonomy" id="61395"/>
    <lineage>
        <taxon>Eukaryota</taxon>
        <taxon>Fungi</taxon>
        <taxon>Fungi incertae sedis</taxon>
        <taxon>Zoopagomycota</taxon>
        <taxon>Kickxellomycotina</taxon>
        <taxon>Kickxellomycetes</taxon>
        <taxon>Kickxellales</taxon>
        <taxon>Kickxellaceae</taxon>
        <taxon>Linderina</taxon>
    </lineage>
</organism>
<sequence length="151" mass="17283">MLNVMLADACRFSNHPSLEGTGTNKMGVRNRFIERAYKSLFECLEYDSVEHCVALLLFAMIISQAGLNRAWIMHSLSSQMAIRLRFHALDSPMSTAMFRDDSPVDLEWKRRVFWQLYTYDVMTSTLSDLPQCLSIHDVQCNAPTPLDENTA</sequence>
<comment type="subcellular location">
    <subcellularLocation>
        <location evidence="1">Nucleus</location>
    </subcellularLocation>
</comment>